<sequence>KEEQCLKFNHFETDEEIEIKTPISEELFGNKFCTLLYRYKDETSISSRDLYDVYTISKNIFDNDLFETAIILDSLMRPEPRLYKKDTKTILDNVSIDNQLPNLIRNREIPKDIKPKSQDFISKYISTAKEKYQEIIDTFFDKHDFNPKLLKTYDDLNADIHSHPSILWNLQQLKK</sequence>
<dbReference type="EMBL" id="BARS01024332">
    <property type="protein sequence ID" value="GAG06622.1"/>
    <property type="molecule type" value="Genomic_DNA"/>
</dbReference>
<reference evidence="1" key="1">
    <citation type="journal article" date="2014" name="Front. Microbiol.">
        <title>High frequency of phylogenetically diverse reductive dehalogenase-homologous genes in deep subseafloor sedimentary metagenomes.</title>
        <authorList>
            <person name="Kawai M."/>
            <person name="Futagami T."/>
            <person name="Toyoda A."/>
            <person name="Takaki Y."/>
            <person name="Nishi S."/>
            <person name="Hori S."/>
            <person name="Arai W."/>
            <person name="Tsubouchi T."/>
            <person name="Morono Y."/>
            <person name="Uchiyama I."/>
            <person name="Ito T."/>
            <person name="Fujiyama A."/>
            <person name="Inagaki F."/>
            <person name="Takami H."/>
        </authorList>
    </citation>
    <scope>NUCLEOTIDE SEQUENCE</scope>
    <source>
        <strain evidence="1">Expedition CK06-06</strain>
    </source>
</reference>
<dbReference type="AlphaFoldDB" id="X0V5H7"/>
<dbReference type="Pfam" id="PF08843">
    <property type="entry name" value="AbiEii"/>
    <property type="match status" value="1"/>
</dbReference>
<name>X0V5H7_9ZZZZ</name>
<feature type="non-terminal residue" evidence="1">
    <location>
        <position position="1"/>
    </location>
</feature>
<comment type="caution">
    <text evidence="1">The sequence shown here is derived from an EMBL/GenBank/DDBJ whole genome shotgun (WGS) entry which is preliminary data.</text>
</comment>
<organism evidence="1">
    <name type="scientific">marine sediment metagenome</name>
    <dbReference type="NCBI Taxonomy" id="412755"/>
    <lineage>
        <taxon>unclassified sequences</taxon>
        <taxon>metagenomes</taxon>
        <taxon>ecological metagenomes</taxon>
    </lineage>
</organism>
<evidence type="ECO:0000313" key="1">
    <source>
        <dbReference type="EMBL" id="GAG06622.1"/>
    </source>
</evidence>
<gene>
    <name evidence="1" type="ORF">S01H1_38635</name>
</gene>
<dbReference type="InterPro" id="IPR014942">
    <property type="entry name" value="AbiEii"/>
</dbReference>
<proteinExistence type="predicted"/>
<accession>X0V5H7</accession>
<protein>
    <submittedName>
        <fullName evidence="1">Uncharacterized protein</fullName>
    </submittedName>
</protein>